<gene>
    <name evidence="9" type="ORF">KB893_018040</name>
    <name evidence="8" type="ORF">KB893_10670</name>
</gene>
<dbReference type="GO" id="GO:0022857">
    <property type="term" value="F:transmembrane transporter activity"/>
    <property type="evidence" value="ECO:0007669"/>
    <property type="project" value="InterPro"/>
</dbReference>
<evidence type="ECO:0000256" key="4">
    <source>
        <dbReference type="ARBA" id="ARBA00022692"/>
    </source>
</evidence>
<comment type="subcellular location">
    <subcellularLocation>
        <location evidence="1">Cell membrane</location>
        <topology evidence="1">Multi-pass membrane protein</topology>
    </subcellularLocation>
</comment>
<evidence type="ECO:0000313" key="8">
    <source>
        <dbReference type="EMBL" id="MBR0562975.1"/>
    </source>
</evidence>
<feature type="transmembrane region" description="Helical" evidence="7">
    <location>
        <begin position="386"/>
        <end position="407"/>
    </location>
</feature>
<dbReference type="EMBL" id="JAGQFT020000021">
    <property type="protein sequence ID" value="MBS7459034.1"/>
    <property type="molecule type" value="Genomic_DNA"/>
</dbReference>
<feature type="transmembrane region" description="Helical" evidence="7">
    <location>
        <begin position="102"/>
        <end position="121"/>
    </location>
</feature>
<keyword evidence="3" id="KW-1003">Cell membrane</keyword>
<evidence type="ECO:0000256" key="5">
    <source>
        <dbReference type="ARBA" id="ARBA00022989"/>
    </source>
</evidence>
<feature type="transmembrane region" description="Helical" evidence="7">
    <location>
        <begin position="444"/>
        <end position="460"/>
    </location>
</feature>
<name>A0A8J7VTM5_9GAMM</name>
<accession>A0A8J7VTM5</accession>
<feature type="transmembrane region" description="Helical" evidence="7">
    <location>
        <begin position="157"/>
        <end position="177"/>
    </location>
</feature>
<protein>
    <submittedName>
        <fullName evidence="8">FUSC family protein</fullName>
    </submittedName>
</protein>
<dbReference type="InterPro" id="IPR006726">
    <property type="entry name" value="PHBA_efflux_AaeB/fusaric-R"/>
</dbReference>
<keyword evidence="6 7" id="KW-0472">Membrane</keyword>
<feature type="transmembrane region" description="Helical" evidence="7">
    <location>
        <begin position="521"/>
        <end position="542"/>
    </location>
</feature>
<dbReference type="Proteomes" id="UP000675747">
    <property type="component" value="Unassembled WGS sequence"/>
</dbReference>
<keyword evidence="4 7" id="KW-0812">Transmembrane</keyword>
<keyword evidence="2" id="KW-0813">Transport</keyword>
<evidence type="ECO:0000256" key="3">
    <source>
        <dbReference type="ARBA" id="ARBA00022475"/>
    </source>
</evidence>
<dbReference type="PANTHER" id="PTHR30509:SF9">
    <property type="entry name" value="MULTIDRUG RESISTANCE PROTEIN MDTO"/>
    <property type="match status" value="1"/>
</dbReference>
<evidence type="ECO:0000313" key="10">
    <source>
        <dbReference type="Proteomes" id="UP000675747"/>
    </source>
</evidence>
<feature type="transmembrane region" description="Helical" evidence="7">
    <location>
        <begin position="413"/>
        <end position="432"/>
    </location>
</feature>
<feature type="transmembrane region" description="Helical" evidence="7">
    <location>
        <begin position="466"/>
        <end position="483"/>
    </location>
</feature>
<dbReference type="PANTHER" id="PTHR30509">
    <property type="entry name" value="P-HYDROXYBENZOIC ACID EFFLUX PUMP SUBUNIT-RELATED"/>
    <property type="match status" value="1"/>
</dbReference>
<feature type="transmembrane region" description="Helical" evidence="7">
    <location>
        <begin position="76"/>
        <end position="96"/>
    </location>
</feature>
<organism evidence="8">
    <name type="scientific">Coralloluteibacterium stylophorae</name>
    <dbReference type="NCBI Taxonomy" id="1776034"/>
    <lineage>
        <taxon>Bacteria</taxon>
        <taxon>Pseudomonadati</taxon>
        <taxon>Pseudomonadota</taxon>
        <taxon>Gammaproteobacteria</taxon>
        <taxon>Lysobacterales</taxon>
        <taxon>Lysobacteraceae</taxon>
        <taxon>Coralloluteibacterium</taxon>
    </lineage>
</organism>
<evidence type="ECO:0000256" key="1">
    <source>
        <dbReference type="ARBA" id="ARBA00004651"/>
    </source>
</evidence>
<dbReference type="GO" id="GO:0005886">
    <property type="term" value="C:plasma membrane"/>
    <property type="evidence" value="ECO:0007669"/>
    <property type="project" value="UniProtKB-SubCell"/>
</dbReference>
<proteinExistence type="predicted"/>
<reference evidence="8" key="2">
    <citation type="submission" date="2021-04" db="EMBL/GenBank/DDBJ databases">
        <authorList>
            <person name="Karlyshev A.V."/>
        </authorList>
    </citation>
    <scope>NUCLEOTIDE SEQUENCE</scope>
    <source>
        <strain evidence="8">LMG 29479</strain>
    </source>
</reference>
<dbReference type="AlphaFoldDB" id="A0A8J7VTM5"/>
<comment type="caution">
    <text evidence="8">The sequence shown here is derived from an EMBL/GenBank/DDBJ whole genome shotgun (WGS) entry which is preliminary data.</text>
</comment>
<evidence type="ECO:0000313" key="9">
    <source>
        <dbReference type="EMBL" id="MBS7459034.1"/>
    </source>
</evidence>
<dbReference type="Pfam" id="PF04632">
    <property type="entry name" value="FUSC"/>
    <property type="match status" value="1"/>
</dbReference>
<sequence>MSATPAAAVPQPGWRREALDALRAEGGAWLFVFKVLLSVYLAGGIAMRLGFAAPSTAMITVIVVMNRQSGMVVAKAFYRALGTVVGSVAAVAMVGLFPQQPVPFLVAFALWVGLCAGGALMYRNFKSYGFVLSGYTVGIIALPAINQPEQLFELATARVTEVLLGLLVSTVVFDVVFPVRLRQTLRMQARETLSGFLDFVRDGTLGLLPRERMEQAHLHFVRQSMTLEDLRSSVVFEDPEFRARSRRMRLLNQRFMTCSTRFQALHHLINRLLRSGRDVAAEALMRLYRPLGEALAARTGVGDDPGLAARLDTLAAALPGRAQALRATLPRERLDDFDTGVSLLRRFVADLGDTLHTAAALRTPGAGGARLRAGERVRFSHATDPVAVAVTVARSFLVALGLGLVWLNSGWTTGAGALVQVVAFTGILATMPNPAAVAAQITKGFGLGLAMAFACLTLVLPHMDGYVLFVAGTLPFLALAVWLSTRPPLFGMSLGMCLGFLVSLGIGQAPSFDVATFLNNAVAFAAGAVLALLVFQLIPSVAGTPGQRRRLLVELRRQVTLAARAPLEQLGPRFESVSRDLFLQIVGHTAPGSDESRTLLRWALSVHETGLTLIELRRDAAEAGLPPAIARDIERAADAVARLYDRRAPADHAAALAHLDAALAATVVDGATPPGLQPVREHLHLLRCALRDGDSVLAPQADGPLPEPAHAQ</sequence>
<evidence type="ECO:0000256" key="2">
    <source>
        <dbReference type="ARBA" id="ARBA00022448"/>
    </source>
</evidence>
<feature type="transmembrane region" description="Helical" evidence="7">
    <location>
        <begin position="490"/>
        <end position="509"/>
    </location>
</feature>
<reference evidence="9 10" key="1">
    <citation type="journal article" date="2021" name="Microbiol. Resour. Announc.">
        <title>Draft Genome Sequence of Coralloluteibacterium stylophorae LMG 29479T.</title>
        <authorList>
            <person name="Karlyshev A.V."/>
            <person name="Kudryashova E.B."/>
            <person name="Ariskina E.V."/>
            <person name="Conroy A.P."/>
            <person name="Abidueva E.Y."/>
        </authorList>
    </citation>
    <scope>NUCLEOTIDE SEQUENCE [LARGE SCALE GENOMIC DNA]</scope>
    <source>
        <strain evidence="9 10">LMG 29479</strain>
    </source>
</reference>
<dbReference type="EMBL" id="JAGQFT010000088">
    <property type="protein sequence ID" value="MBR0562975.1"/>
    <property type="molecule type" value="Genomic_DNA"/>
</dbReference>
<evidence type="ECO:0000256" key="6">
    <source>
        <dbReference type="ARBA" id="ARBA00023136"/>
    </source>
</evidence>
<dbReference type="RefSeq" id="WP_211926897.1">
    <property type="nucleotide sequence ID" value="NZ_JAGQFT020000021.1"/>
</dbReference>
<feature type="transmembrane region" description="Helical" evidence="7">
    <location>
        <begin position="128"/>
        <end position="145"/>
    </location>
</feature>
<keyword evidence="5 7" id="KW-1133">Transmembrane helix</keyword>
<evidence type="ECO:0000256" key="7">
    <source>
        <dbReference type="SAM" id="Phobius"/>
    </source>
</evidence>
<keyword evidence="10" id="KW-1185">Reference proteome</keyword>
<feature type="transmembrane region" description="Helical" evidence="7">
    <location>
        <begin position="39"/>
        <end position="64"/>
    </location>
</feature>